<sequence>MKTLSDATLIFHLPVMPDETLYSWLGRCVIQTGYPSSRLAIKALVGSEHKQLASAFCNVVPELSELTGINGYILIENHSILPIFRSLVSAGVYQLAQTAMVSGKTDELDKLLSTTANRMKLNVPLRYCPHCCALDEAKHGFPFWHVEHQLPGVYVCLKHQLLLQERAVARRDFIFPVNHCETSAELTTEASLLANFVRDAWQQPLAGFDHQRYQDCVVEKLRLSGFTTEQGRVRQSKWQQSFIAFWQPLLFITEISDLLQNEAGLYLQSFCYAESKTLSPLKHFLLLAYLFDSWKSFTAFYAQFNTVSVKTESLPGKAPKAKVPIYQPDQHGSLRSFARRLNCSVITAKKLALQQGAQIERRPQTLFGAERDLITQLLSDGLSTAKIANKISCSVAAVEQILAQNPDIGKQRKEMRLSVTRQKHRDAIQKLLAIKSTWRRTDVQKAARASYTWLYKNDSEWLYQQLPAETPREQRWLH</sequence>
<evidence type="ECO:0000259" key="2">
    <source>
        <dbReference type="Pfam" id="PF15978"/>
    </source>
</evidence>
<accession>A0ABS8C2W3</accession>
<name>A0ABS8C2W3_9ALTE</name>
<proteinExistence type="predicted"/>
<evidence type="ECO:0000313" key="4">
    <source>
        <dbReference type="Proteomes" id="UP000633814"/>
    </source>
</evidence>
<gene>
    <name evidence="3" type="ORF">JAO78_007515</name>
</gene>
<dbReference type="InterPro" id="IPR009492">
    <property type="entry name" value="TniQ"/>
</dbReference>
<comment type="caution">
    <text evidence="3">The sequence shown here is derived from an EMBL/GenBank/DDBJ whole genome shotgun (WGS) entry which is preliminary data.</text>
</comment>
<protein>
    <submittedName>
        <fullName evidence="3">TnsD family transposase</fullName>
    </submittedName>
</protein>
<evidence type="ECO:0000313" key="3">
    <source>
        <dbReference type="EMBL" id="MCB5226664.1"/>
    </source>
</evidence>
<dbReference type="EMBL" id="JAEINI020000004">
    <property type="protein sequence ID" value="MCB5226664.1"/>
    <property type="molecule type" value="Genomic_DNA"/>
</dbReference>
<dbReference type="Pfam" id="PF15978">
    <property type="entry name" value="TnsD"/>
    <property type="match status" value="1"/>
</dbReference>
<dbReference type="RefSeq" id="WP_226750761.1">
    <property type="nucleotide sequence ID" value="NZ_JAEINI020000004.1"/>
</dbReference>
<dbReference type="Pfam" id="PF06527">
    <property type="entry name" value="TniQ"/>
    <property type="match status" value="1"/>
</dbReference>
<dbReference type="Proteomes" id="UP000633814">
    <property type="component" value="Unassembled WGS sequence"/>
</dbReference>
<feature type="domain" description="Transposon Tn7 transposition protein TnsD C-terminal" evidence="2">
    <location>
        <begin position="367"/>
        <end position="470"/>
    </location>
</feature>
<reference evidence="3 4" key="1">
    <citation type="submission" date="2021-10" db="EMBL/GenBank/DDBJ databases">
        <title>Alishewanella koreense sp. nov. isolated from seawater of southwestern coast in South Korea and the proposal for the reclassification of Rheinheimera perlucida and Rheinheimera tuosuensis as Arsukibacterium perlucida and Arsukibacterium tuosuensis.</title>
        <authorList>
            <person name="Kim K.H."/>
            <person name="Ruan W."/>
            <person name="Kim K.R."/>
            <person name="Baek J.H."/>
            <person name="Jeon C.O."/>
        </authorList>
    </citation>
    <scope>NUCLEOTIDE SEQUENCE [LARGE SCALE GENOMIC DNA]</scope>
    <source>
        <strain evidence="3 4">16-MA</strain>
    </source>
</reference>
<evidence type="ECO:0000259" key="1">
    <source>
        <dbReference type="Pfam" id="PF06527"/>
    </source>
</evidence>
<dbReference type="InterPro" id="IPR032750">
    <property type="entry name" value="TnsD_C"/>
</dbReference>
<feature type="domain" description="TniQ" evidence="1">
    <location>
        <begin position="11"/>
        <end position="163"/>
    </location>
</feature>
<keyword evidence="4" id="KW-1185">Reference proteome</keyword>
<organism evidence="3 4">
    <name type="scientific">Alishewanella maricola</name>
    <dbReference type="NCBI Taxonomy" id="2795740"/>
    <lineage>
        <taxon>Bacteria</taxon>
        <taxon>Pseudomonadati</taxon>
        <taxon>Pseudomonadota</taxon>
        <taxon>Gammaproteobacteria</taxon>
        <taxon>Alteromonadales</taxon>
        <taxon>Alteromonadaceae</taxon>
        <taxon>Alishewanella</taxon>
    </lineage>
</organism>